<dbReference type="OrthoDB" id="10262609at2759"/>
<dbReference type="PANTHER" id="PTHR22599">
    <property type="entry name" value="MPS ONE BINDER KINASE ACTIVATOR-LIKE MOB"/>
    <property type="match status" value="1"/>
</dbReference>
<reference evidence="3" key="1">
    <citation type="journal article" date="2020" name="Stud. Mycol.">
        <title>101 Dothideomycetes genomes: a test case for predicting lifestyles and emergence of pathogens.</title>
        <authorList>
            <person name="Haridas S."/>
            <person name="Albert R."/>
            <person name="Binder M."/>
            <person name="Bloem J."/>
            <person name="Labutti K."/>
            <person name="Salamov A."/>
            <person name="Andreopoulos B."/>
            <person name="Baker S."/>
            <person name="Barry K."/>
            <person name="Bills G."/>
            <person name="Bluhm B."/>
            <person name="Cannon C."/>
            <person name="Castanera R."/>
            <person name="Culley D."/>
            <person name="Daum C."/>
            <person name="Ezra D."/>
            <person name="Gonzalez J."/>
            <person name="Henrissat B."/>
            <person name="Kuo A."/>
            <person name="Liang C."/>
            <person name="Lipzen A."/>
            <person name="Lutzoni F."/>
            <person name="Magnuson J."/>
            <person name="Mondo S."/>
            <person name="Nolan M."/>
            <person name="Ohm R."/>
            <person name="Pangilinan J."/>
            <person name="Park H.-J."/>
            <person name="Ramirez L."/>
            <person name="Alfaro M."/>
            <person name="Sun H."/>
            <person name="Tritt A."/>
            <person name="Yoshinaga Y."/>
            <person name="Zwiers L.-H."/>
            <person name="Turgeon B."/>
            <person name="Goodwin S."/>
            <person name="Spatafora J."/>
            <person name="Crous P."/>
            <person name="Grigoriev I."/>
        </authorList>
    </citation>
    <scope>NUCLEOTIDE SEQUENCE</scope>
    <source>
        <strain evidence="3">CBS 130266</strain>
    </source>
</reference>
<feature type="compositionally biased region" description="Polar residues" evidence="2">
    <location>
        <begin position="545"/>
        <end position="559"/>
    </location>
</feature>
<gene>
    <name evidence="3" type="ORF">EJ08DRAFT_696935</name>
</gene>
<evidence type="ECO:0000313" key="4">
    <source>
        <dbReference type="Proteomes" id="UP000800235"/>
    </source>
</evidence>
<feature type="region of interest" description="Disordered" evidence="2">
    <location>
        <begin position="1"/>
        <end position="36"/>
    </location>
</feature>
<dbReference type="Gene3D" id="1.20.140.30">
    <property type="entry name" value="MOB kinase activator"/>
    <property type="match status" value="1"/>
</dbReference>
<name>A0A9P4NSQ7_9PEZI</name>
<keyword evidence="4" id="KW-1185">Reference proteome</keyword>
<feature type="compositionally biased region" description="Low complexity" evidence="2">
    <location>
        <begin position="398"/>
        <end position="414"/>
    </location>
</feature>
<feature type="compositionally biased region" description="Polar residues" evidence="2">
    <location>
        <begin position="278"/>
        <end position="289"/>
    </location>
</feature>
<keyword evidence="1" id="KW-0862">Zinc</keyword>
<dbReference type="Proteomes" id="UP000800235">
    <property type="component" value="Unassembled WGS sequence"/>
</dbReference>
<dbReference type="Pfam" id="PF03637">
    <property type="entry name" value="Mob1_phocein"/>
    <property type="match status" value="1"/>
</dbReference>
<evidence type="ECO:0000313" key="3">
    <source>
        <dbReference type="EMBL" id="KAF2430992.1"/>
    </source>
</evidence>
<feature type="binding site" evidence="1">
    <location>
        <position position="147"/>
    </location>
    <ligand>
        <name>Zn(2+)</name>
        <dbReference type="ChEBI" id="CHEBI:29105"/>
    </ligand>
</feature>
<feature type="compositionally biased region" description="Basic and acidic residues" evidence="2">
    <location>
        <begin position="489"/>
        <end position="502"/>
    </location>
</feature>
<organism evidence="3 4">
    <name type="scientific">Tothia fuscella</name>
    <dbReference type="NCBI Taxonomy" id="1048955"/>
    <lineage>
        <taxon>Eukaryota</taxon>
        <taxon>Fungi</taxon>
        <taxon>Dikarya</taxon>
        <taxon>Ascomycota</taxon>
        <taxon>Pezizomycotina</taxon>
        <taxon>Dothideomycetes</taxon>
        <taxon>Pleosporomycetidae</taxon>
        <taxon>Venturiales</taxon>
        <taxon>Cylindrosympodiaceae</taxon>
        <taxon>Tothia</taxon>
    </lineage>
</organism>
<feature type="compositionally biased region" description="Basic and acidic residues" evidence="2">
    <location>
        <begin position="611"/>
        <end position="627"/>
    </location>
</feature>
<feature type="region of interest" description="Disordered" evidence="2">
    <location>
        <begin position="269"/>
        <end position="627"/>
    </location>
</feature>
<feature type="compositionally biased region" description="Basic and acidic residues" evidence="2">
    <location>
        <begin position="560"/>
        <end position="580"/>
    </location>
</feature>
<feature type="compositionally biased region" description="Basic and acidic residues" evidence="2">
    <location>
        <begin position="434"/>
        <end position="447"/>
    </location>
</feature>
<dbReference type="SUPFAM" id="SSF101152">
    <property type="entry name" value="Mob1/phocein"/>
    <property type="match status" value="1"/>
</dbReference>
<sequence length="627" mass="67642">MAASPSSSPRLPSPPPIAEDQLGPKSPVAIGPNEQGILAATSFDEGVSRRIRPGTKAAEMPEGPPLIPLKNIDTPFQLTEHLKALYNDAIHPDGSHTVVPLDRDTAIRLSQPPDGVDKSMWLYELCRFLVQKTNSILTGLFSDNPPCSSLTCTEMRASEWQYLCAVHDPPKPCCAIDYCCHTLDWAASTLTSTKNFPSRLSFGPENGSSSQQMRQLTNIFRRVYRIFAHAWFQHRDVFWDVEQKGGLYIFFKTVCDTYNLIPPENYTLPPEAEGIDSTPVQPTKQSTPLIWSRSAAEKEGKGSDKGQGKLAPGSGHPTQRHRHSPSMDSSSSHISTVVEVPEEDIEKSASMEDQGLGLSDAVTDANAGETTEGHAEERAESHEEETASEDSAEQPHQSNSEEASSPEPSEPTSSAGRLTPPSEEETESAPTETTAHDVLKPELKVDQADIGLGEESPDANLEVEATPSSPKEEINDEAEAEDEVTADVTAKEEPHTEAKENVKAAANVYSHKESTDANEDETADETSESSDTTAHTSHDSTSADPSTSTESQSTPASKPTHTEPAPKESEVDESAATKESADDDLASESTEQEVQGKDAKKETEAIVLSDPKADAKDMGEATKSVGD</sequence>
<protein>
    <recommendedName>
        <fullName evidence="5">Mob1/phocein</fullName>
    </recommendedName>
</protein>
<evidence type="ECO:0008006" key="5">
    <source>
        <dbReference type="Google" id="ProtNLM"/>
    </source>
</evidence>
<feature type="compositionally biased region" description="Basic and acidic residues" evidence="2">
    <location>
        <begin position="295"/>
        <end position="307"/>
    </location>
</feature>
<keyword evidence="1" id="KW-0479">Metal-binding</keyword>
<feature type="binding site" evidence="1">
    <location>
        <position position="152"/>
    </location>
    <ligand>
        <name>Zn(2+)</name>
        <dbReference type="ChEBI" id="CHEBI:29105"/>
    </ligand>
</feature>
<evidence type="ECO:0000256" key="2">
    <source>
        <dbReference type="SAM" id="MobiDB-lite"/>
    </source>
</evidence>
<feature type="compositionally biased region" description="Basic and acidic residues" evidence="2">
    <location>
        <begin position="594"/>
        <end position="604"/>
    </location>
</feature>
<accession>A0A9P4NSQ7</accession>
<feature type="binding site" evidence="1">
    <location>
        <position position="234"/>
    </location>
    <ligand>
        <name>Zn(2+)</name>
        <dbReference type="ChEBI" id="CHEBI:29105"/>
    </ligand>
</feature>
<dbReference type="InterPro" id="IPR036703">
    <property type="entry name" value="MOB_kinase_act_sf"/>
</dbReference>
<feature type="compositionally biased region" description="Basic and acidic residues" evidence="2">
    <location>
        <begin position="371"/>
        <end position="385"/>
    </location>
</feature>
<feature type="compositionally biased region" description="Acidic residues" evidence="2">
    <location>
        <begin position="474"/>
        <end position="485"/>
    </location>
</feature>
<dbReference type="EMBL" id="MU007035">
    <property type="protein sequence ID" value="KAF2430992.1"/>
    <property type="molecule type" value="Genomic_DNA"/>
</dbReference>
<evidence type="ECO:0000256" key="1">
    <source>
        <dbReference type="PIRSR" id="PIRSR605301-1"/>
    </source>
</evidence>
<dbReference type="AlphaFoldDB" id="A0A9P4NSQ7"/>
<comment type="caution">
    <text evidence="3">The sequence shown here is derived from an EMBL/GenBank/DDBJ whole genome shotgun (WGS) entry which is preliminary data.</text>
</comment>
<proteinExistence type="predicted"/>
<feature type="compositionally biased region" description="Low complexity" evidence="2">
    <location>
        <begin position="326"/>
        <end position="335"/>
    </location>
</feature>
<feature type="compositionally biased region" description="Low complexity" evidence="2">
    <location>
        <begin position="529"/>
        <end position="544"/>
    </location>
</feature>
<feature type="compositionally biased region" description="Low complexity" evidence="2">
    <location>
        <begin position="1"/>
        <end position="10"/>
    </location>
</feature>
<dbReference type="SMART" id="SM01388">
    <property type="entry name" value="Mob1_phocein"/>
    <property type="match status" value="1"/>
</dbReference>
<feature type="binding site" evidence="1">
    <location>
        <position position="229"/>
    </location>
    <ligand>
        <name>Zn(2+)</name>
        <dbReference type="ChEBI" id="CHEBI:29105"/>
    </ligand>
</feature>
<feature type="compositionally biased region" description="Acidic residues" evidence="2">
    <location>
        <begin position="516"/>
        <end position="528"/>
    </location>
</feature>
<dbReference type="InterPro" id="IPR005301">
    <property type="entry name" value="MOB_kinase_act_fam"/>
</dbReference>